<proteinExistence type="predicted"/>
<dbReference type="WBParaSite" id="SMUV_0000871001-mRNA-1">
    <property type="protein sequence ID" value="SMUV_0000871001-mRNA-1"/>
    <property type="gene ID" value="SMUV_0000871001"/>
</dbReference>
<evidence type="ECO:0000256" key="1">
    <source>
        <dbReference type="SAM" id="MobiDB-lite"/>
    </source>
</evidence>
<evidence type="ECO:0000313" key="2">
    <source>
        <dbReference type="Proteomes" id="UP000046393"/>
    </source>
</evidence>
<organism evidence="2 3">
    <name type="scientific">Syphacia muris</name>
    <dbReference type="NCBI Taxonomy" id="451379"/>
    <lineage>
        <taxon>Eukaryota</taxon>
        <taxon>Metazoa</taxon>
        <taxon>Ecdysozoa</taxon>
        <taxon>Nematoda</taxon>
        <taxon>Chromadorea</taxon>
        <taxon>Rhabditida</taxon>
        <taxon>Spirurina</taxon>
        <taxon>Oxyuridomorpha</taxon>
        <taxon>Oxyuroidea</taxon>
        <taxon>Oxyuridae</taxon>
        <taxon>Syphacia</taxon>
    </lineage>
</organism>
<sequence length="306" mass="34355">MENIRSLGNIAAFIGGLDDEKLLLNFGKVITAKPNSLAESETVFVEKELQLTTRYYSCSVTVLHFGSIEEAITHFKENNVDEIGALIYRTTEGDDSFQNVKNFLQVWSPEISIMLCDRLNTSSKWGCKVKQFCDTERVEVVEMNPSEETIAELEEYREFYGVNRIMQATYPVASDRLCSTSNDIDEFGEYQCSSSKVLQEKTDVSASEDHLKGSSQSAVPKHQGKPTTNVHLVKPGNLTKDKQPQLEEDNIETNSTAEQLVKIRSKLASMDFGPERQNYAADVMQRILESLGDDFLNDNSSESDDS</sequence>
<accession>A0A158R5Y6</accession>
<reference evidence="3" key="1">
    <citation type="submission" date="2016-04" db="UniProtKB">
        <authorList>
            <consortium name="WormBaseParasite"/>
        </authorList>
    </citation>
    <scope>IDENTIFICATION</scope>
</reference>
<dbReference type="Proteomes" id="UP000046393">
    <property type="component" value="Unplaced"/>
</dbReference>
<feature type="compositionally biased region" description="Basic and acidic residues" evidence="1">
    <location>
        <begin position="203"/>
        <end position="212"/>
    </location>
</feature>
<name>A0A158R5Y6_9BILA</name>
<dbReference type="AlphaFoldDB" id="A0A158R5Y6"/>
<keyword evidence="2" id="KW-1185">Reference proteome</keyword>
<feature type="region of interest" description="Disordered" evidence="1">
    <location>
        <begin position="203"/>
        <end position="254"/>
    </location>
</feature>
<protein>
    <submittedName>
        <fullName evidence="3">Alpha-and gamma-adaptin-binding protein p34</fullName>
    </submittedName>
</protein>
<dbReference type="Gene3D" id="3.40.50.11960">
    <property type="match status" value="1"/>
</dbReference>
<evidence type="ECO:0000313" key="3">
    <source>
        <dbReference type="WBParaSite" id="SMUV_0000871001-mRNA-1"/>
    </source>
</evidence>